<dbReference type="InterPro" id="IPR010982">
    <property type="entry name" value="Lambda_DNA-bd_dom_sf"/>
</dbReference>
<evidence type="ECO:0000313" key="1">
    <source>
        <dbReference type="EMBL" id="NJB89841.1"/>
    </source>
</evidence>
<accession>A0A7X5XT91</accession>
<dbReference type="Gene3D" id="1.10.260.40">
    <property type="entry name" value="lambda repressor-like DNA-binding domains"/>
    <property type="match status" value="1"/>
</dbReference>
<gene>
    <name evidence="1" type="ORF">GGR90_002016</name>
</gene>
<organism evidence="1 2">
    <name type="scientific">Sphingopyxis italica</name>
    <dbReference type="NCBI Taxonomy" id="1129133"/>
    <lineage>
        <taxon>Bacteria</taxon>
        <taxon>Pseudomonadati</taxon>
        <taxon>Pseudomonadota</taxon>
        <taxon>Alphaproteobacteria</taxon>
        <taxon>Sphingomonadales</taxon>
        <taxon>Sphingomonadaceae</taxon>
        <taxon>Sphingopyxis</taxon>
    </lineage>
</organism>
<dbReference type="Proteomes" id="UP000535078">
    <property type="component" value="Unassembled WGS sequence"/>
</dbReference>
<dbReference type="GO" id="GO:0003677">
    <property type="term" value="F:DNA binding"/>
    <property type="evidence" value="ECO:0007669"/>
    <property type="project" value="UniProtKB-KW"/>
</dbReference>
<keyword evidence="2" id="KW-1185">Reference proteome</keyword>
<dbReference type="SUPFAM" id="SSF47413">
    <property type="entry name" value="lambda repressor-like DNA-binding domains"/>
    <property type="match status" value="1"/>
</dbReference>
<comment type="caution">
    <text evidence="1">The sequence shown here is derived from an EMBL/GenBank/DDBJ whole genome shotgun (WGS) entry which is preliminary data.</text>
</comment>
<dbReference type="RefSeq" id="WP_167921296.1">
    <property type="nucleotide sequence ID" value="NZ_JAATIT010000002.1"/>
</dbReference>
<reference evidence="1 2" key="1">
    <citation type="submission" date="2020-03" db="EMBL/GenBank/DDBJ databases">
        <title>Genomic Encyclopedia of Type Strains, Phase IV (KMG-IV): sequencing the most valuable type-strain genomes for metagenomic binning, comparative biology and taxonomic classification.</title>
        <authorList>
            <person name="Goeker M."/>
        </authorList>
    </citation>
    <scope>NUCLEOTIDE SEQUENCE [LARGE SCALE GENOMIC DNA]</scope>
    <source>
        <strain evidence="1 2">DSM 25229</strain>
    </source>
</reference>
<sequence length="82" mass="9486">MTEGEDTGDAKFGRDLAALRFRQLRMSQVRFAERYGLTKDVVRNAEQKRYSPHHAMLVLVAAIELDPSLIARAAQLARERWW</sequence>
<dbReference type="EMBL" id="JAATIT010000002">
    <property type="protein sequence ID" value="NJB89841.1"/>
    <property type="molecule type" value="Genomic_DNA"/>
</dbReference>
<dbReference type="AlphaFoldDB" id="A0A7X5XT91"/>
<proteinExistence type="predicted"/>
<evidence type="ECO:0000313" key="2">
    <source>
        <dbReference type="Proteomes" id="UP000535078"/>
    </source>
</evidence>
<keyword evidence="1" id="KW-0238">DNA-binding</keyword>
<name>A0A7X5XT91_9SPHN</name>
<protein>
    <submittedName>
        <fullName evidence="1">DNA-binding transcriptional regulator YiaG</fullName>
    </submittedName>
</protein>